<name>A0ABD0J2B3_9CAEN</name>
<keyword evidence="1" id="KW-0472">Membrane</keyword>
<comment type="caution">
    <text evidence="2">The sequence shown here is derived from an EMBL/GenBank/DDBJ whole genome shotgun (WGS) entry which is preliminary data.</text>
</comment>
<dbReference type="Proteomes" id="UP001519460">
    <property type="component" value="Unassembled WGS sequence"/>
</dbReference>
<proteinExistence type="predicted"/>
<protein>
    <submittedName>
        <fullName evidence="2">Uncharacterized protein</fullName>
    </submittedName>
</protein>
<sequence length="110" mass="12674">MRNIKTSKNQCGTTTDAKGRLWVQRYYGQRDVITPVNQSRAFRVAYHVTISMAGGRKKQTAGGEKPSEESFFTDDYFVYPHLIWIILVPFGLYLLFVSVERSLCFSITLR</sequence>
<reference evidence="2 3" key="1">
    <citation type="journal article" date="2023" name="Sci. Data">
        <title>Genome assembly of the Korean intertidal mud-creeper Batillaria attramentaria.</title>
        <authorList>
            <person name="Patra A.K."/>
            <person name="Ho P.T."/>
            <person name="Jun S."/>
            <person name="Lee S.J."/>
            <person name="Kim Y."/>
            <person name="Won Y.J."/>
        </authorList>
    </citation>
    <scope>NUCLEOTIDE SEQUENCE [LARGE SCALE GENOMIC DNA]</scope>
    <source>
        <strain evidence="2">Wonlab-2016</strain>
    </source>
</reference>
<keyword evidence="3" id="KW-1185">Reference proteome</keyword>
<keyword evidence="1" id="KW-0812">Transmembrane</keyword>
<feature type="transmembrane region" description="Helical" evidence="1">
    <location>
        <begin position="76"/>
        <end position="96"/>
    </location>
</feature>
<dbReference type="EMBL" id="JACVVK020000711">
    <property type="protein sequence ID" value="KAK7452843.1"/>
    <property type="molecule type" value="Genomic_DNA"/>
</dbReference>
<organism evidence="2 3">
    <name type="scientific">Batillaria attramentaria</name>
    <dbReference type="NCBI Taxonomy" id="370345"/>
    <lineage>
        <taxon>Eukaryota</taxon>
        <taxon>Metazoa</taxon>
        <taxon>Spiralia</taxon>
        <taxon>Lophotrochozoa</taxon>
        <taxon>Mollusca</taxon>
        <taxon>Gastropoda</taxon>
        <taxon>Caenogastropoda</taxon>
        <taxon>Sorbeoconcha</taxon>
        <taxon>Cerithioidea</taxon>
        <taxon>Batillariidae</taxon>
        <taxon>Batillaria</taxon>
    </lineage>
</organism>
<accession>A0ABD0J2B3</accession>
<evidence type="ECO:0000313" key="3">
    <source>
        <dbReference type="Proteomes" id="UP001519460"/>
    </source>
</evidence>
<evidence type="ECO:0000313" key="2">
    <source>
        <dbReference type="EMBL" id="KAK7452843.1"/>
    </source>
</evidence>
<evidence type="ECO:0000256" key="1">
    <source>
        <dbReference type="SAM" id="Phobius"/>
    </source>
</evidence>
<gene>
    <name evidence="2" type="ORF">BaRGS_00039667</name>
</gene>
<dbReference type="AlphaFoldDB" id="A0ABD0J2B3"/>
<keyword evidence="1" id="KW-1133">Transmembrane helix</keyword>